<dbReference type="GO" id="GO:0004617">
    <property type="term" value="F:phosphoglycerate dehydrogenase activity"/>
    <property type="evidence" value="ECO:0007669"/>
    <property type="project" value="UniProtKB-ARBA"/>
</dbReference>
<evidence type="ECO:0000259" key="5">
    <source>
        <dbReference type="Pfam" id="PF00389"/>
    </source>
</evidence>
<accession>A0A6G9IDH8</accession>
<evidence type="ECO:0000256" key="1">
    <source>
        <dbReference type="ARBA" id="ARBA00005854"/>
    </source>
</evidence>
<dbReference type="Pfam" id="PF02826">
    <property type="entry name" value="2-Hacid_dh_C"/>
    <property type="match status" value="1"/>
</dbReference>
<dbReference type="PROSITE" id="PS00670">
    <property type="entry name" value="D_2_HYDROXYACID_DH_2"/>
    <property type="match status" value="1"/>
</dbReference>
<keyword evidence="2 4" id="KW-0560">Oxidoreductase</keyword>
<gene>
    <name evidence="7" type="ORF">IPMB12_11705</name>
</gene>
<evidence type="ECO:0000259" key="6">
    <source>
        <dbReference type="Pfam" id="PF02826"/>
    </source>
</evidence>
<dbReference type="InterPro" id="IPR006140">
    <property type="entry name" value="D-isomer_DH_NAD-bd"/>
</dbReference>
<dbReference type="PROSITE" id="PS00671">
    <property type="entry name" value="D_2_HYDROXYACID_DH_3"/>
    <property type="match status" value="1"/>
</dbReference>
<dbReference type="InterPro" id="IPR036291">
    <property type="entry name" value="NAD(P)-bd_dom_sf"/>
</dbReference>
<proteinExistence type="inferred from homology"/>
<dbReference type="SUPFAM" id="SSF51735">
    <property type="entry name" value="NAD(P)-binding Rossmann-fold domains"/>
    <property type="match status" value="1"/>
</dbReference>
<dbReference type="PANTHER" id="PTHR43761:SF1">
    <property type="entry name" value="D-ISOMER SPECIFIC 2-HYDROXYACID DEHYDROGENASE CATALYTIC DOMAIN-CONTAINING PROTEIN-RELATED"/>
    <property type="match status" value="1"/>
</dbReference>
<keyword evidence="8" id="KW-1185">Reference proteome</keyword>
<keyword evidence="3" id="KW-0520">NAD</keyword>
<dbReference type="Pfam" id="PF00389">
    <property type="entry name" value="2-Hacid_dh"/>
    <property type="match status" value="1"/>
</dbReference>
<dbReference type="GO" id="GO:0047545">
    <property type="term" value="F:(S)-2-hydroxyglutarate dehydrogenase activity"/>
    <property type="evidence" value="ECO:0007669"/>
    <property type="project" value="UniProtKB-ARBA"/>
</dbReference>
<dbReference type="Proteomes" id="UP000501168">
    <property type="component" value="Chromosome"/>
</dbReference>
<comment type="similarity">
    <text evidence="1 4">Belongs to the D-isomer specific 2-hydroxyacid dehydrogenase family.</text>
</comment>
<dbReference type="CDD" id="cd12162">
    <property type="entry name" value="2-Hacid_dh_4"/>
    <property type="match status" value="1"/>
</dbReference>
<dbReference type="PANTHER" id="PTHR43761">
    <property type="entry name" value="D-ISOMER SPECIFIC 2-HYDROXYACID DEHYDROGENASE FAMILY PROTEIN (AFU_ORTHOLOGUE AFUA_1G13630)"/>
    <property type="match status" value="1"/>
</dbReference>
<dbReference type="InterPro" id="IPR006139">
    <property type="entry name" value="D-isomer_2_OHA_DH_cat_dom"/>
</dbReference>
<evidence type="ECO:0000313" key="8">
    <source>
        <dbReference type="Proteomes" id="UP000501168"/>
    </source>
</evidence>
<evidence type="ECO:0000313" key="7">
    <source>
        <dbReference type="EMBL" id="QIQ22291.1"/>
    </source>
</evidence>
<dbReference type="SUPFAM" id="SSF52283">
    <property type="entry name" value="Formate/glycerate dehydrogenase catalytic domain-like"/>
    <property type="match status" value="1"/>
</dbReference>
<protein>
    <submittedName>
        <fullName evidence="7">D-2-hydroxyacid dehydrogenase</fullName>
    </submittedName>
</protein>
<evidence type="ECO:0000256" key="3">
    <source>
        <dbReference type="ARBA" id="ARBA00023027"/>
    </source>
</evidence>
<feature type="domain" description="D-isomer specific 2-hydroxyacid dehydrogenase NAD-binding" evidence="6">
    <location>
        <begin position="108"/>
        <end position="288"/>
    </location>
</feature>
<dbReference type="GO" id="GO:0051287">
    <property type="term" value="F:NAD binding"/>
    <property type="evidence" value="ECO:0007669"/>
    <property type="project" value="InterPro"/>
</dbReference>
<evidence type="ECO:0000256" key="4">
    <source>
        <dbReference type="RuleBase" id="RU003719"/>
    </source>
</evidence>
<dbReference type="Gene3D" id="3.40.50.720">
    <property type="entry name" value="NAD(P)-binding Rossmann-like Domain"/>
    <property type="match status" value="2"/>
</dbReference>
<sequence length="320" mass="35323">MATKIVFLDRETFPADIKLKSISHQNEIISYDHTSPEQVVERIADADIVITNKVKITQDILKQARKLRFIAVAATGTDVIDLFACKEKGIPVSNIRNYAINTVPEHTFALILALRRSIIAYHESVRAGRWQEANQFCYFDYPIKNLANSTLGLIGDGVLGKAVAEVAKAFGMKVLFSAYKGVPNMGPLYTPFEDVLKHSDIISIHCPLTDSTRNMIDEAEFNQMKSTALLINTARGGIVNEEALCDALINKVIAGAAFDVTKNEPPKPDDVIMKLTNLSNFILTPHISWASFEAIQSLADMLMDNIEAFLSGTPQNVVNP</sequence>
<dbReference type="AlphaFoldDB" id="A0A6G9IDH8"/>
<dbReference type="RefSeq" id="WP_166917587.1">
    <property type="nucleotide sequence ID" value="NZ_CP050253.1"/>
</dbReference>
<name>A0A6G9IDH8_9GAMM</name>
<reference evidence="7 8" key="1">
    <citation type="submission" date="2020-03" db="EMBL/GenBank/DDBJ databases">
        <title>Complete genome sequence of Orbus sp. IPMB12 (BCRC 80908).</title>
        <authorList>
            <person name="Lo W.-S."/>
            <person name="Chang T.-H."/>
            <person name="Kuo C.-H."/>
        </authorList>
    </citation>
    <scope>NUCLEOTIDE SEQUENCE [LARGE SCALE GENOMIC DNA]</scope>
    <source>
        <strain evidence="7 8">IPMB12</strain>
    </source>
</reference>
<dbReference type="FunFam" id="3.40.50.720:FF:000041">
    <property type="entry name" value="D-3-phosphoglycerate dehydrogenase"/>
    <property type="match status" value="1"/>
</dbReference>
<dbReference type="InParanoid" id="A0A6G9IDH8"/>
<dbReference type="InterPro" id="IPR050418">
    <property type="entry name" value="D-iso_2-hydroxyacid_DH_PdxB"/>
</dbReference>
<dbReference type="InterPro" id="IPR029753">
    <property type="entry name" value="D-isomer_DH_CS"/>
</dbReference>
<evidence type="ECO:0000256" key="2">
    <source>
        <dbReference type="ARBA" id="ARBA00023002"/>
    </source>
</evidence>
<organism evidence="7 8">
    <name type="scientific">Zophobihabitans entericus</name>
    <dbReference type="NCBI Taxonomy" id="1635327"/>
    <lineage>
        <taxon>Bacteria</taxon>
        <taxon>Pseudomonadati</taxon>
        <taxon>Pseudomonadota</taxon>
        <taxon>Gammaproteobacteria</taxon>
        <taxon>Orbales</taxon>
        <taxon>Orbaceae</taxon>
        <taxon>Zophobihabitans</taxon>
    </lineage>
</organism>
<dbReference type="GO" id="GO:0006564">
    <property type="term" value="P:L-serine biosynthetic process"/>
    <property type="evidence" value="ECO:0007669"/>
    <property type="project" value="UniProtKB-ARBA"/>
</dbReference>
<dbReference type="KEGG" id="orb:IPMB12_11705"/>
<feature type="domain" description="D-isomer specific 2-hydroxyacid dehydrogenase catalytic" evidence="5">
    <location>
        <begin position="19"/>
        <end position="319"/>
    </location>
</feature>
<dbReference type="EMBL" id="CP050253">
    <property type="protein sequence ID" value="QIQ22291.1"/>
    <property type="molecule type" value="Genomic_DNA"/>
</dbReference>